<dbReference type="GO" id="GO:0044550">
    <property type="term" value="P:secondary metabolite biosynthetic process"/>
    <property type="evidence" value="ECO:0007669"/>
    <property type="project" value="TreeGrafter"/>
</dbReference>
<dbReference type="HOGENOM" id="CLU_039592_4_2_0"/>
<dbReference type="PANTHER" id="PTHR34069">
    <property type="entry name" value="3-OXOACYL-[ACYL-CARRIER-PROTEIN] SYNTHASE 3"/>
    <property type="match status" value="1"/>
</dbReference>
<dbReference type="InterPro" id="IPR013751">
    <property type="entry name" value="ACP_syn_III_N"/>
</dbReference>
<name>D1APC0_SEBTE</name>
<dbReference type="STRING" id="526218.Sterm_3112"/>
<dbReference type="AlphaFoldDB" id="D1APC0"/>
<evidence type="ECO:0000256" key="2">
    <source>
        <dbReference type="ARBA" id="ARBA00023315"/>
    </source>
</evidence>
<dbReference type="SUPFAM" id="SSF53901">
    <property type="entry name" value="Thiolase-like"/>
    <property type="match status" value="1"/>
</dbReference>
<evidence type="ECO:0000313" key="5">
    <source>
        <dbReference type="EMBL" id="ACZ09954.1"/>
    </source>
</evidence>
<reference evidence="5 6" key="2">
    <citation type="journal article" date="2010" name="Stand. Genomic Sci.">
        <title>Complete genome sequence of Sebaldella termitidis type strain (NCTC 11300).</title>
        <authorList>
            <person name="Harmon-Smith M."/>
            <person name="Celia L."/>
            <person name="Chertkov O."/>
            <person name="Lapidus A."/>
            <person name="Copeland A."/>
            <person name="Glavina Del Rio T."/>
            <person name="Nolan M."/>
            <person name="Lucas S."/>
            <person name="Tice H."/>
            <person name="Cheng J.F."/>
            <person name="Han C."/>
            <person name="Detter J.C."/>
            <person name="Bruce D."/>
            <person name="Goodwin L."/>
            <person name="Pitluck S."/>
            <person name="Pati A."/>
            <person name="Liolios K."/>
            <person name="Ivanova N."/>
            <person name="Mavromatis K."/>
            <person name="Mikhailova N."/>
            <person name="Chen A."/>
            <person name="Palaniappan K."/>
            <person name="Land M."/>
            <person name="Hauser L."/>
            <person name="Chang Y.J."/>
            <person name="Jeffries C.D."/>
            <person name="Brettin T."/>
            <person name="Goker M."/>
            <person name="Beck B."/>
            <person name="Bristow J."/>
            <person name="Eisen J.A."/>
            <person name="Markowitz V."/>
            <person name="Hugenholtz P."/>
            <person name="Kyrpides N.C."/>
            <person name="Klenk H.P."/>
            <person name="Chen F."/>
        </authorList>
    </citation>
    <scope>NUCLEOTIDE SEQUENCE [LARGE SCALE GENOMIC DNA]</scope>
    <source>
        <strain evidence="6">ATCC 33386 / NCTC 11300</strain>
    </source>
</reference>
<dbReference type="CDD" id="cd00830">
    <property type="entry name" value="KAS_III"/>
    <property type="match status" value="1"/>
</dbReference>
<dbReference type="Proteomes" id="UP000000845">
    <property type="component" value="Chromosome"/>
</dbReference>
<dbReference type="PANTHER" id="PTHR34069:SF2">
    <property type="entry name" value="BETA-KETOACYL-[ACYL-CARRIER-PROTEIN] SYNTHASE III"/>
    <property type="match status" value="1"/>
</dbReference>
<dbReference type="EMBL" id="CP001739">
    <property type="protein sequence ID" value="ACZ09954.1"/>
    <property type="molecule type" value="Genomic_DNA"/>
</dbReference>
<dbReference type="RefSeq" id="WP_012862536.1">
    <property type="nucleotide sequence ID" value="NC_013517.1"/>
</dbReference>
<dbReference type="GO" id="GO:0004315">
    <property type="term" value="F:3-oxoacyl-[acyl-carrier-protein] synthase activity"/>
    <property type="evidence" value="ECO:0007669"/>
    <property type="project" value="UniProtKB-EC"/>
</dbReference>
<dbReference type="EC" id="2.3.1.41" evidence="5"/>
<evidence type="ECO:0000256" key="1">
    <source>
        <dbReference type="ARBA" id="ARBA00022679"/>
    </source>
</evidence>
<proteinExistence type="predicted"/>
<dbReference type="InterPro" id="IPR016039">
    <property type="entry name" value="Thiolase-like"/>
</dbReference>
<sequence>MRILGQGYYIPERIVMSEEVDFLAGVKRGTVLKKTGIRKRHYADFRDKETASKMGKYAAEKALISAGIKKEDIDLIIGANATKEILLPCSASLIQRQLGLENSKTACFDVGSTCLSFFTALEIADMYLKAGKYKNILIVSSEVASMGINYGHIESAGLFGDGAAAIIAGNGGSSPVSKFQTFSEGFYYTHIQGGGTRYPVKDYNENNKTDYLFHMEGSKAFKLIKQKIDKFFQEFLLENNVNMSEIDRVVAHQASITGLKLIGRQLNIEDRKLINIVAEYGNMIAASIPFTFAYGVEKGLIKRNDKILIAGTSAGMSIGMMLLEY</sequence>
<organism evidence="5 6">
    <name type="scientific">Sebaldella termitidis (strain ATCC 33386 / NCTC 11300)</name>
    <dbReference type="NCBI Taxonomy" id="526218"/>
    <lineage>
        <taxon>Bacteria</taxon>
        <taxon>Fusobacteriati</taxon>
        <taxon>Fusobacteriota</taxon>
        <taxon>Fusobacteriia</taxon>
        <taxon>Fusobacteriales</taxon>
        <taxon>Leptotrichiaceae</taxon>
        <taxon>Sebaldella</taxon>
    </lineage>
</organism>
<protein>
    <submittedName>
        <fullName evidence="5">Beta-ketoacyl-acyl-carrier-protein synthase I</fullName>
        <ecNumber evidence="5">2.3.1.41</ecNumber>
    </submittedName>
</protein>
<keyword evidence="6" id="KW-1185">Reference proteome</keyword>
<feature type="domain" description="Beta-ketoacyl-[acyl-carrier-protein] synthase III N-terminal" evidence="4">
    <location>
        <begin position="108"/>
        <end position="183"/>
    </location>
</feature>
<dbReference type="eggNOG" id="COG0332">
    <property type="taxonomic scope" value="Bacteria"/>
</dbReference>
<dbReference type="KEGG" id="str:Sterm_3112"/>
<dbReference type="InterPro" id="IPR013747">
    <property type="entry name" value="ACP_syn_III_C"/>
</dbReference>
<dbReference type="GO" id="GO:0006633">
    <property type="term" value="P:fatty acid biosynthetic process"/>
    <property type="evidence" value="ECO:0007669"/>
    <property type="project" value="InterPro"/>
</dbReference>
<feature type="domain" description="Beta-ketoacyl-[acyl-carrier-protein] synthase III C-terminal" evidence="3">
    <location>
        <begin position="238"/>
        <end position="325"/>
    </location>
</feature>
<accession>D1APC0</accession>
<dbReference type="Pfam" id="PF08541">
    <property type="entry name" value="ACP_syn_III_C"/>
    <property type="match status" value="1"/>
</dbReference>
<evidence type="ECO:0000259" key="4">
    <source>
        <dbReference type="Pfam" id="PF08545"/>
    </source>
</evidence>
<keyword evidence="1 5" id="KW-0808">Transferase</keyword>
<reference evidence="6" key="1">
    <citation type="submission" date="2009-09" db="EMBL/GenBank/DDBJ databases">
        <title>The complete chromosome of Sebaldella termitidis ATCC 33386.</title>
        <authorList>
            <consortium name="US DOE Joint Genome Institute (JGI-PGF)"/>
            <person name="Lucas S."/>
            <person name="Copeland A."/>
            <person name="Lapidus A."/>
            <person name="Glavina del Rio T."/>
            <person name="Dalin E."/>
            <person name="Tice H."/>
            <person name="Bruce D."/>
            <person name="Goodwin L."/>
            <person name="Pitluck S."/>
            <person name="Kyrpides N."/>
            <person name="Mavromatis K."/>
            <person name="Ivanova N."/>
            <person name="Mikhailova N."/>
            <person name="Sims D."/>
            <person name="Meincke L."/>
            <person name="Brettin T."/>
            <person name="Detter J.C."/>
            <person name="Han C."/>
            <person name="Larimer F."/>
            <person name="Land M."/>
            <person name="Hauser L."/>
            <person name="Markowitz V."/>
            <person name="Cheng J.F."/>
            <person name="Hugenholtz P."/>
            <person name="Woyke T."/>
            <person name="Wu D."/>
            <person name="Eisen J.A."/>
        </authorList>
    </citation>
    <scope>NUCLEOTIDE SEQUENCE [LARGE SCALE GENOMIC DNA]</scope>
    <source>
        <strain evidence="6">ATCC 33386 / NCTC 11300</strain>
    </source>
</reference>
<evidence type="ECO:0000259" key="3">
    <source>
        <dbReference type="Pfam" id="PF08541"/>
    </source>
</evidence>
<gene>
    <name evidence="5" type="ordered locus">Sterm_3112</name>
</gene>
<dbReference type="Pfam" id="PF08545">
    <property type="entry name" value="ACP_syn_III"/>
    <property type="match status" value="1"/>
</dbReference>
<dbReference type="Gene3D" id="3.40.47.10">
    <property type="match status" value="1"/>
</dbReference>
<keyword evidence="2 5" id="KW-0012">Acyltransferase</keyword>
<evidence type="ECO:0000313" key="6">
    <source>
        <dbReference type="Proteomes" id="UP000000845"/>
    </source>
</evidence>